<evidence type="ECO:0000313" key="3">
    <source>
        <dbReference type="Proteomes" id="UP000622166"/>
    </source>
</evidence>
<evidence type="ECO:0008006" key="4">
    <source>
        <dbReference type="Google" id="ProtNLM"/>
    </source>
</evidence>
<dbReference type="Proteomes" id="UP000622166">
    <property type="component" value="Unassembled WGS sequence"/>
</dbReference>
<reference evidence="2" key="2">
    <citation type="submission" date="2020-09" db="EMBL/GenBank/DDBJ databases">
        <authorList>
            <person name="Sun Q."/>
            <person name="Ohkuma M."/>
        </authorList>
    </citation>
    <scope>NUCLEOTIDE SEQUENCE</scope>
    <source>
        <strain evidence="2">JCM 4815</strain>
    </source>
</reference>
<evidence type="ECO:0000256" key="1">
    <source>
        <dbReference type="SAM" id="SignalP"/>
    </source>
</evidence>
<keyword evidence="1" id="KW-0732">Signal</keyword>
<feature type="signal peptide" evidence="1">
    <location>
        <begin position="1"/>
        <end position="26"/>
    </location>
</feature>
<keyword evidence="3" id="KW-1185">Reference proteome</keyword>
<comment type="caution">
    <text evidence="2">The sequence shown here is derived from an EMBL/GenBank/DDBJ whole genome shotgun (WGS) entry which is preliminary data.</text>
</comment>
<proteinExistence type="predicted"/>
<protein>
    <recommendedName>
        <fullName evidence="4">Secreted protein</fullName>
    </recommendedName>
</protein>
<name>A0A918PCC8_9ACTN</name>
<accession>A0A918PCC8</accession>
<evidence type="ECO:0000313" key="2">
    <source>
        <dbReference type="EMBL" id="GGY98441.1"/>
    </source>
</evidence>
<reference evidence="2" key="1">
    <citation type="journal article" date="2014" name="Int. J. Syst. Evol. Microbiol.">
        <title>Complete genome sequence of Corynebacterium casei LMG S-19264T (=DSM 44701T), isolated from a smear-ripened cheese.</title>
        <authorList>
            <consortium name="US DOE Joint Genome Institute (JGI-PGF)"/>
            <person name="Walter F."/>
            <person name="Albersmeier A."/>
            <person name="Kalinowski J."/>
            <person name="Ruckert C."/>
        </authorList>
    </citation>
    <scope>NUCLEOTIDE SEQUENCE</scope>
    <source>
        <strain evidence="2">JCM 4815</strain>
    </source>
</reference>
<dbReference type="EMBL" id="BMVW01000002">
    <property type="protein sequence ID" value="GGY98441.1"/>
    <property type="molecule type" value="Genomic_DNA"/>
</dbReference>
<feature type="chain" id="PRO_5036825966" description="Secreted protein" evidence="1">
    <location>
        <begin position="27"/>
        <end position="79"/>
    </location>
</feature>
<organism evidence="2 3">
    <name type="scientific">Streptomyces poonensis</name>
    <dbReference type="NCBI Taxonomy" id="68255"/>
    <lineage>
        <taxon>Bacteria</taxon>
        <taxon>Bacillati</taxon>
        <taxon>Actinomycetota</taxon>
        <taxon>Actinomycetes</taxon>
        <taxon>Kitasatosporales</taxon>
        <taxon>Streptomycetaceae</taxon>
        <taxon>Streptomyces</taxon>
    </lineage>
</organism>
<sequence>MRMRVFLSTTALAAGVLLATAAPATAGPHHDDDDHTISHSVDSHGYTYTYGPADKTDAPGADTTVGRGGLLGLGLFGIL</sequence>
<gene>
    <name evidence="2" type="ORF">GCM10010365_16260</name>
</gene>
<dbReference type="RefSeq" id="WP_189856772.1">
    <property type="nucleotide sequence ID" value="NZ_BMVW01000002.1"/>
</dbReference>
<dbReference type="AlphaFoldDB" id="A0A918PCC8"/>